<dbReference type="InterPro" id="IPR010096">
    <property type="entry name" value="NADH-Q_OxRdtase_suN/2"/>
</dbReference>
<dbReference type="Proteomes" id="UP001560267">
    <property type="component" value="Unassembled WGS sequence"/>
</dbReference>
<feature type="transmembrane region" description="Helical" evidence="5">
    <location>
        <begin position="53"/>
        <end position="72"/>
    </location>
</feature>
<dbReference type="PANTHER" id="PTHR22773">
    <property type="entry name" value="NADH DEHYDROGENASE"/>
    <property type="match status" value="1"/>
</dbReference>
<reference evidence="8 9" key="1">
    <citation type="submission" date="2024-07" db="EMBL/GenBank/DDBJ databases">
        <title>Draft Genome Sequence of Ferrimicrobium acidiphilum Strain YE2023, Isolated from a Pulp of Bioleach Reactor.</title>
        <authorList>
            <person name="Elkina Y.A."/>
            <person name="Bulaeva A.G."/>
            <person name="Beletsky A.V."/>
            <person name="Mardanov A.V."/>
        </authorList>
    </citation>
    <scope>NUCLEOTIDE SEQUENCE [LARGE SCALE GENOMIC DNA]</scope>
    <source>
        <strain evidence="8 9">YE2023</strain>
    </source>
</reference>
<comment type="subcellular location">
    <subcellularLocation>
        <location evidence="5">Cell membrane</location>
        <topology evidence="5">Multi-pass membrane protein</topology>
    </subcellularLocation>
    <subcellularLocation>
        <location evidence="1">Endomembrane system</location>
        <topology evidence="1">Multi-pass membrane protein</topology>
    </subcellularLocation>
    <subcellularLocation>
        <location evidence="6">Membrane</location>
        <topology evidence="6">Multi-pass membrane protein</topology>
    </subcellularLocation>
</comment>
<comment type="function">
    <text evidence="5">NDH-1 shuttles electrons from NADH, via FMN and iron-sulfur (Fe-S) centers, to quinones in the respiratory chain. The immediate electron acceptor for the enzyme in this species is believed to be a menaquinone. Couples the redox reaction to proton translocation (for every two electrons transferred, four hydrogen ions are translocated across the cytoplasmic membrane), and thus conserves the redox energy in a proton gradient.</text>
</comment>
<feature type="transmembrane region" description="Helical" evidence="5">
    <location>
        <begin position="487"/>
        <end position="509"/>
    </location>
</feature>
<evidence type="ECO:0000256" key="6">
    <source>
        <dbReference type="RuleBase" id="RU000320"/>
    </source>
</evidence>
<keyword evidence="4 5" id="KW-0472">Membrane</keyword>
<evidence type="ECO:0000256" key="3">
    <source>
        <dbReference type="ARBA" id="ARBA00022989"/>
    </source>
</evidence>
<keyword evidence="5" id="KW-0813">Transport</keyword>
<accession>A0ABV3XZ11</accession>
<evidence type="ECO:0000313" key="9">
    <source>
        <dbReference type="Proteomes" id="UP001560267"/>
    </source>
</evidence>
<organism evidence="8 9">
    <name type="scientific">Ferrimicrobium acidiphilum</name>
    <dbReference type="NCBI Taxonomy" id="121039"/>
    <lineage>
        <taxon>Bacteria</taxon>
        <taxon>Bacillati</taxon>
        <taxon>Actinomycetota</taxon>
        <taxon>Acidimicrobiia</taxon>
        <taxon>Acidimicrobiales</taxon>
        <taxon>Acidimicrobiaceae</taxon>
        <taxon>Ferrimicrobium</taxon>
    </lineage>
</organism>
<feature type="domain" description="NADH:quinone oxidoreductase/Mrp antiporter transmembrane" evidence="7">
    <location>
        <begin position="140"/>
        <end position="436"/>
    </location>
</feature>
<feature type="transmembrane region" description="Helical" evidence="5">
    <location>
        <begin position="287"/>
        <end position="308"/>
    </location>
</feature>
<evidence type="ECO:0000256" key="1">
    <source>
        <dbReference type="ARBA" id="ARBA00004127"/>
    </source>
</evidence>
<comment type="caution">
    <text evidence="8">The sequence shown here is derived from an EMBL/GenBank/DDBJ whole genome shotgun (WGS) entry which is preliminary data.</text>
</comment>
<gene>
    <name evidence="5" type="primary">nuoN</name>
    <name evidence="8" type="ORF">AB6A68_01695</name>
</gene>
<feature type="transmembrane region" description="Helical" evidence="5">
    <location>
        <begin position="317"/>
        <end position="338"/>
    </location>
</feature>
<dbReference type="Pfam" id="PF00361">
    <property type="entry name" value="Proton_antipo_M"/>
    <property type="match status" value="1"/>
</dbReference>
<dbReference type="InterPro" id="IPR001750">
    <property type="entry name" value="ND/Mrp_TM"/>
</dbReference>
<keyword evidence="5" id="KW-0520">NAD</keyword>
<keyword evidence="5" id="KW-1003">Cell membrane</keyword>
<feature type="transmembrane region" description="Helical" evidence="5">
    <location>
        <begin position="260"/>
        <end position="281"/>
    </location>
</feature>
<name>A0ABV3XZ11_9ACTN</name>
<proteinExistence type="inferred from homology"/>
<dbReference type="EMBL" id="JBFSHR010000003">
    <property type="protein sequence ID" value="MEX6428554.1"/>
    <property type="molecule type" value="Genomic_DNA"/>
</dbReference>
<feature type="transmembrane region" description="Helical" evidence="5">
    <location>
        <begin position="120"/>
        <end position="138"/>
    </location>
</feature>
<feature type="transmembrane region" description="Helical" evidence="5">
    <location>
        <begin position="426"/>
        <end position="444"/>
    </location>
</feature>
<evidence type="ECO:0000256" key="5">
    <source>
        <dbReference type="HAMAP-Rule" id="MF_00445"/>
    </source>
</evidence>
<feature type="transmembrane region" description="Helical" evidence="5">
    <location>
        <begin position="387"/>
        <end position="406"/>
    </location>
</feature>
<evidence type="ECO:0000256" key="2">
    <source>
        <dbReference type="ARBA" id="ARBA00022692"/>
    </source>
</evidence>
<evidence type="ECO:0000256" key="4">
    <source>
        <dbReference type="ARBA" id="ARBA00023136"/>
    </source>
</evidence>
<feature type="transmembrane region" description="Helical" evidence="5">
    <location>
        <begin position="216"/>
        <end position="239"/>
    </location>
</feature>
<keyword evidence="2 5" id="KW-0812">Transmembrane</keyword>
<sequence>MFGSLVSQLPIRLPSISYQAIGPELILFGAALVVLALSATVGRREHPQLYRGIGLFAAVAEGAWSANLLRLIDQHGPSLAIAGAISNDGFSAVVGIIVAAALVLTMLIGPGFVESVAGQGPEFVTLLLLSATGAIVMAQANDLIVVFLGLEILSIALYVMVGFRLRDGLSREAAFKYFILGGFSSAVFLYGVALVYGATGSTNLVKIAAFLSSHVLINNGVLLFGIALILVGFGFKVSAVPFHVWSPDVYQGAPTSVTGYMAAMAKIAAFAALLRVMMVAFHLQLEFWRPIVIALAVLSLVFGAVFALRQREIKRMLAYSSINHAGFILLGVLAATSGGVRDSLFYLGAYSVMVIGTFGLISLIQVDAGKVEGSLSLDDVRGLGRRRPAVAVLLAILILAQAGAPFTSGFIAKFSVITAVISVNEYWIAVVAMVTAAVAAAFYLRLVLALFSKDEAEVGVGDALYPVAVRGGSDQGLRLSTASLVPIWIGIWASVAITVFFGLFPTLLLDLVSRGKIFY</sequence>
<feature type="transmembrane region" description="Helical" evidence="5">
    <location>
        <begin position="20"/>
        <end position="41"/>
    </location>
</feature>
<dbReference type="HAMAP" id="MF_00445">
    <property type="entry name" value="NDH1_NuoN_1"/>
    <property type="match status" value="1"/>
</dbReference>
<evidence type="ECO:0000313" key="8">
    <source>
        <dbReference type="EMBL" id="MEX6428554.1"/>
    </source>
</evidence>
<keyword evidence="9" id="KW-1185">Reference proteome</keyword>
<keyword evidence="5" id="KW-0874">Quinone</keyword>
<dbReference type="EC" id="7.1.1.-" evidence="5"/>
<feature type="transmembrane region" description="Helical" evidence="5">
    <location>
        <begin position="144"/>
        <end position="165"/>
    </location>
</feature>
<feature type="transmembrane region" description="Helical" evidence="5">
    <location>
        <begin position="177"/>
        <end position="196"/>
    </location>
</feature>
<protein>
    <recommendedName>
        <fullName evidence="5">NADH-quinone oxidoreductase subunit N</fullName>
        <ecNumber evidence="5">7.1.1.-</ecNumber>
    </recommendedName>
    <alternativeName>
        <fullName evidence="5">NADH dehydrogenase I subunit N</fullName>
    </alternativeName>
    <alternativeName>
        <fullName evidence="5">NDH-1 subunit N</fullName>
    </alternativeName>
</protein>
<feature type="transmembrane region" description="Helical" evidence="5">
    <location>
        <begin position="344"/>
        <end position="366"/>
    </location>
</feature>
<keyword evidence="5" id="KW-1278">Translocase</keyword>
<comment type="catalytic activity">
    <reaction evidence="5">
        <text>a quinone + NADH + 5 H(+)(in) = a quinol + NAD(+) + 4 H(+)(out)</text>
        <dbReference type="Rhea" id="RHEA:57888"/>
        <dbReference type="ChEBI" id="CHEBI:15378"/>
        <dbReference type="ChEBI" id="CHEBI:24646"/>
        <dbReference type="ChEBI" id="CHEBI:57540"/>
        <dbReference type="ChEBI" id="CHEBI:57945"/>
        <dbReference type="ChEBI" id="CHEBI:132124"/>
    </reaction>
</comment>
<comment type="subunit">
    <text evidence="5">NDH-1 is composed of 14 different subunits. Subunits NuoA, H, J, K, L, M, N constitute the membrane sector of the complex.</text>
</comment>
<dbReference type="NCBIfam" id="TIGR01770">
    <property type="entry name" value="NDH_I_N"/>
    <property type="match status" value="1"/>
</dbReference>
<comment type="similarity">
    <text evidence="5">Belongs to the complex I subunit 2 family.</text>
</comment>
<keyword evidence="3 5" id="KW-1133">Transmembrane helix</keyword>
<evidence type="ECO:0000259" key="7">
    <source>
        <dbReference type="Pfam" id="PF00361"/>
    </source>
</evidence>
<dbReference type="RefSeq" id="WP_298385852.1">
    <property type="nucleotide sequence ID" value="NZ_JBFSHR010000003.1"/>
</dbReference>
<feature type="transmembrane region" description="Helical" evidence="5">
    <location>
        <begin position="92"/>
        <end position="113"/>
    </location>
</feature>